<organism evidence="1 2">
    <name type="scientific">Paenisporosarcina antarctica</name>
    <dbReference type="NCBI Taxonomy" id="417367"/>
    <lineage>
        <taxon>Bacteria</taxon>
        <taxon>Bacillati</taxon>
        <taxon>Bacillota</taxon>
        <taxon>Bacilli</taxon>
        <taxon>Bacillales</taxon>
        <taxon>Caryophanaceae</taxon>
        <taxon>Paenisporosarcina</taxon>
    </lineage>
</organism>
<accession>A0A4V1AN49</accession>
<evidence type="ECO:0000313" key="2">
    <source>
        <dbReference type="Proteomes" id="UP000294292"/>
    </source>
</evidence>
<sequence length="84" mass="9463">MKFTDIQQKEFIEASDGKMLGYVNDARISKEKGVIESFFLAEPKKMLELFSGNRPTTVIRLSDIKVIGKDVVIVQSRGSEPDKN</sequence>
<dbReference type="SUPFAM" id="SSF50346">
    <property type="entry name" value="PRC-barrel domain"/>
    <property type="match status" value="1"/>
</dbReference>
<dbReference type="InterPro" id="IPR014238">
    <property type="entry name" value="Spore_YlmC/YmxH"/>
</dbReference>
<dbReference type="EMBL" id="CP038015">
    <property type="protein sequence ID" value="QBP41535.1"/>
    <property type="molecule type" value="Genomic_DNA"/>
</dbReference>
<dbReference type="RefSeq" id="WP_017380787.1">
    <property type="nucleotide sequence ID" value="NZ_CP038015.1"/>
</dbReference>
<dbReference type="AlphaFoldDB" id="A0A4V1AN49"/>
<keyword evidence="2" id="KW-1185">Reference proteome</keyword>
<dbReference type="NCBIfam" id="TIGR02888">
    <property type="entry name" value="spore_YlmC_YmxH"/>
    <property type="match status" value="1"/>
</dbReference>
<name>A0A4V1AN49_9BACL</name>
<protein>
    <submittedName>
        <fullName evidence="1">YlmC/YmxH family sporulation protein</fullName>
    </submittedName>
</protein>
<evidence type="ECO:0000313" key="1">
    <source>
        <dbReference type="EMBL" id="QBP41535.1"/>
    </source>
</evidence>
<proteinExistence type="predicted"/>
<gene>
    <name evidence="1" type="ORF">E2636_10455</name>
</gene>
<dbReference type="Proteomes" id="UP000294292">
    <property type="component" value="Chromosome"/>
</dbReference>
<reference evidence="1 2" key="1">
    <citation type="submission" date="2019-03" db="EMBL/GenBank/DDBJ databases">
        <title>Complete genome sequence of Paenisporosarcina antarctica CGMCC 1.6503T.</title>
        <authorList>
            <person name="Rong J.-C."/>
            <person name="Chi N.-Y."/>
            <person name="Zhang Q.-F."/>
        </authorList>
    </citation>
    <scope>NUCLEOTIDE SEQUENCE [LARGE SCALE GENOMIC DNA]</scope>
    <source>
        <strain evidence="1 2">CGMCC 1.6503</strain>
    </source>
</reference>
<dbReference type="OrthoDB" id="2468688at2"/>
<dbReference type="InterPro" id="IPR011033">
    <property type="entry name" value="PRC_barrel-like_sf"/>
</dbReference>
<dbReference type="KEGG" id="panc:E2636_10455"/>
<dbReference type="Gene3D" id="2.30.30.240">
    <property type="entry name" value="PRC-barrel domain"/>
    <property type="match status" value="1"/>
</dbReference>